<dbReference type="SFLD" id="SFLDG01132">
    <property type="entry name" value="C1.5.3:_5'-Nucleotidase_Like"/>
    <property type="match status" value="1"/>
</dbReference>
<dbReference type="EMBL" id="JAEUBF010001233">
    <property type="protein sequence ID" value="KAH3672070.1"/>
    <property type="molecule type" value="Genomic_DNA"/>
</dbReference>
<accession>A0A9P8PID2</accession>
<dbReference type="GO" id="GO:0006206">
    <property type="term" value="P:pyrimidine nucleobase metabolic process"/>
    <property type="evidence" value="ECO:0007669"/>
    <property type="project" value="TreeGrafter"/>
</dbReference>
<dbReference type="NCBIfam" id="TIGR01993">
    <property type="entry name" value="Pyr-5-nucltdase"/>
    <property type="match status" value="1"/>
</dbReference>
<dbReference type="Pfam" id="PF00702">
    <property type="entry name" value="Hydrolase"/>
    <property type="match status" value="1"/>
</dbReference>
<comment type="caution">
    <text evidence="1">The sequence shown here is derived from an EMBL/GenBank/DDBJ whole genome shotgun (WGS) entry which is preliminary data.</text>
</comment>
<name>A0A9P8PID2_9ASCO</name>
<keyword evidence="2" id="KW-1185">Reference proteome</keyword>
<dbReference type="SFLD" id="SFLDS00003">
    <property type="entry name" value="Haloacid_Dehalogenase"/>
    <property type="match status" value="1"/>
</dbReference>
<evidence type="ECO:0000313" key="1">
    <source>
        <dbReference type="EMBL" id="KAH3672070.1"/>
    </source>
</evidence>
<dbReference type="Proteomes" id="UP000769528">
    <property type="component" value="Unassembled WGS sequence"/>
</dbReference>
<protein>
    <recommendedName>
        <fullName evidence="3">Pyrimidine 5'-nucleotidase</fullName>
    </recommendedName>
</protein>
<dbReference type="PANTHER" id="PTHR47438:SF1">
    <property type="entry name" value="PHOSPHATE METABOLISM PROTEIN 8-RELATED"/>
    <property type="match status" value="1"/>
</dbReference>
<dbReference type="SFLD" id="SFLDG01129">
    <property type="entry name" value="C1.5:_HAD__Beta-PGM__Phosphata"/>
    <property type="match status" value="1"/>
</dbReference>
<dbReference type="Gene3D" id="1.10.150.450">
    <property type="match status" value="1"/>
</dbReference>
<reference evidence="1" key="2">
    <citation type="submission" date="2021-01" db="EMBL/GenBank/DDBJ databases">
        <authorList>
            <person name="Schikora-Tamarit M.A."/>
        </authorList>
    </citation>
    <scope>NUCLEOTIDE SEQUENCE</scope>
    <source>
        <strain evidence="1">CBS6341</strain>
    </source>
</reference>
<dbReference type="InterPro" id="IPR023214">
    <property type="entry name" value="HAD_sf"/>
</dbReference>
<dbReference type="InterPro" id="IPR036412">
    <property type="entry name" value="HAD-like_sf"/>
</dbReference>
<evidence type="ECO:0000313" key="2">
    <source>
        <dbReference type="Proteomes" id="UP000769528"/>
    </source>
</evidence>
<dbReference type="Gene3D" id="3.40.50.1000">
    <property type="entry name" value="HAD superfamily/HAD-like"/>
    <property type="match status" value="1"/>
</dbReference>
<reference evidence="1" key="1">
    <citation type="journal article" date="2021" name="Open Biol.">
        <title>Shared evolutionary footprints suggest mitochondrial oxidative damage underlies multiple complex I losses in fungi.</title>
        <authorList>
            <person name="Schikora-Tamarit M.A."/>
            <person name="Marcet-Houben M."/>
            <person name="Nosek J."/>
            <person name="Gabaldon T."/>
        </authorList>
    </citation>
    <scope>NUCLEOTIDE SEQUENCE</scope>
    <source>
        <strain evidence="1">CBS6341</strain>
    </source>
</reference>
<dbReference type="AlphaFoldDB" id="A0A9P8PID2"/>
<dbReference type="SUPFAM" id="SSF56784">
    <property type="entry name" value="HAD-like"/>
    <property type="match status" value="1"/>
</dbReference>
<dbReference type="GO" id="GO:0008252">
    <property type="term" value="F:nucleotidase activity"/>
    <property type="evidence" value="ECO:0007669"/>
    <property type="project" value="TreeGrafter"/>
</dbReference>
<gene>
    <name evidence="1" type="ORF">WICMUC_004471</name>
</gene>
<dbReference type="NCBIfam" id="TIGR01509">
    <property type="entry name" value="HAD-SF-IA-v3"/>
    <property type="match status" value="1"/>
</dbReference>
<proteinExistence type="predicted"/>
<dbReference type="InterPro" id="IPR006439">
    <property type="entry name" value="HAD-SF_hydro_IA"/>
</dbReference>
<dbReference type="InterPro" id="IPR010237">
    <property type="entry name" value="Pyr-5-nucltdase"/>
</dbReference>
<dbReference type="GO" id="GO:0009166">
    <property type="term" value="P:nucleotide catabolic process"/>
    <property type="evidence" value="ECO:0007669"/>
    <property type="project" value="TreeGrafter"/>
</dbReference>
<dbReference type="PANTHER" id="PTHR47438">
    <property type="entry name" value="PHOSPHATE METABOLISM PROTEIN 8-RELATED"/>
    <property type="match status" value="1"/>
</dbReference>
<organism evidence="1 2">
    <name type="scientific">Wickerhamomyces mucosus</name>
    <dbReference type="NCBI Taxonomy" id="1378264"/>
    <lineage>
        <taxon>Eukaryota</taxon>
        <taxon>Fungi</taxon>
        <taxon>Dikarya</taxon>
        <taxon>Ascomycota</taxon>
        <taxon>Saccharomycotina</taxon>
        <taxon>Saccharomycetes</taxon>
        <taxon>Phaffomycetales</taxon>
        <taxon>Wickerhamomycetaceae</taxon>
        <taxon>Wickerhamomyces</taxon>
    </lineage>
</organism>
<sequence>MTISEESQQLYQKKIQKQLKENQSHLESLTHPGCQLKLTYPLNSNAPPLNDDELVFFFDIDNCLYKRSSGIHDLMQISINDYVRTTLNLSKDDAQQLQSKYYHQYGLAIQGLVKFHKINAIEYNEKVDDSLPLQDILYPDPELRQLLINLRLTGKVSRLWLFTNAYKNHALRVIRLLGIADLFDGLTYCDYEQPDEILCKPNPEFFQTALKQAGCSNFENCLFVDDSSANVLTAKNLKFKNIVHFIERDQDLGTTPHGVELIRNILDLPKILPEIFEP</sequence>
<evidence type="ECO:0008006" key="3">
    <source>
        <dbReference type="Google" id="ProtNLM"/>
    </source>
</evidence>
<dbReference type="OrthoDB" id="1065058at2759"/>
<dbReference type="InterPro" id="IPR052791">
    <property type="entry name" value="SSM1_domain"/>
</dbReference>